<feature type="non-terminal residue" evidence="1">
    <location>
        <position position="1"/>
    </location>
</feature>
<dbReference type="Proteomes" id="UP000789396">
    <property type="component" value="Unassembled WGS sequence"/>
</dbReference>
<keyword evidence="2" id="KW-1185">Reference proteome</keyword>
<gene>
    <name evidence="1" type="ORF">RFULGI_LOCUS5416</name>
</gene>
<accession>A0A9N9BLI7</accession>
<evidence type="ECO:0000313" key="1">
    <source>
        <dbReference type="EMBL" id="CAG8570069.1"/>
    </source>
</evidence>
<sequence length="196" mass="21567">MTSTIHEDVVSRLQKFFEVPNGGVVDDPPINVSGKPFKIAPVVAVRPGTAFVPRPVFSTVVPPPPGDVDVAVGPNVGYLRQKCLTWMREQYVRAVVSMKILEPRPGIREPTTGMATQRWDFGNVKKHSKDPIRDPAPCNAPNLAHFQINIPVGEVFWDPPAFPTPRGYAPAIPPVVAANNFTIDLYRIQRVALKAE</sequence>
<evidence type="ECO:0000313" key="2">
    <source>
        <dbReference type="Proteomes" id="UP000789396"/>
    </source>
</evidence>
<reference evidence="1" key="1">
    <citation type="submission" date="2021-06" db="EMBL/GenBank/DDBJ databases">
        <authorList>
            <person name="Kallberg Y."/>
            <person name="Tangrot J."/>
            <person name="Rosling A."/>
        </authorList>
    </citation>
    <scope>NUCLEOTIDE SEQUENCE</scope>
    <source>
        <strain evidence="1">IN212</strain>
    </source>
</reference>
<comment type="caution">
    <text evidence="1">The sequence shown here is derived from an EMBL/GenBank/DDBJ whole genome shotgun (WGS) entry which is preliminary data.</text>
</comment>
<organism evidence="1 2">
    <name type="scientific">Racocetra fulgida</name>
    <dbReference type="NCBI Taxonomy" id="60492"/>
    <lineage>
        <taxon>Eukaryota</taxon>
        <taxon>Fungi</taxon>
        <taxon>Fungi incertae sedis</taxon>
        <taxon>Mucoromycota</taxon>
        <taxon>Glomeromycotina</taxon>
        <taxon>Glomeromycetes</taxon>
        <taxon>Diversisporales</taxon>
        <taxon>Gigasporaceae</taxon>
        <taxon>Racocetra</taxon>
    </lineage>
</organism>
<protein>
    <submittedName>
        <fullName evidence="1">10495_t:CDS:1</fullName>
    </submittedName>
</protein>
<dbReference type="EMBL" id="CAJVPZ010006150">
    <property type="protein sequence ID" value="CAG8570069.1"/>
    <property type="molecule type" value="Genomic_DNA"/>
</dbReference>
<dbReference type="OrthoDB" id="2431218at2759"/>
<dbReference type="AlphaFoldDB" id="A0A9N9BLI7"/>
<name>A0A9N9BLI7_9GLOM</name>
<proteinExistence type="predicted"/>